<dbReference type="Gene3D" id="3.30.40.10">
    <property type="entry name" value="Zinc/RING finger domain, C3HC4 (zinc finger)"/>
    <property type="match status" value="1"/>
</dbReference>
<dbReference type="Gene3D" id="3.30.160.60">
    <property type="entry name" value="Classic Zinc Finger"/>
    <property type="match status" value="1"/>
</dbReference>
<evidence type="ECO:0000259" key="5">
    <source>
        <dbReference type="PROSITE" id="PS50089"/>
    </source>
</evidence>
<protein>
    <recommendedName>
        <fullName evidence="9">RING-type domain-containing protein</fullName>
    </recommendedName>
</protein>
<dbReference type="InterPro" id="IPR001841">
    <property type="entry name" value="Znf_RING"/>
</dbReference>
<dbReference type="SUPFAM" id="SSF57850">
    <property type="entry name" value="RING/U-box"/>
    <property type="match status" value="1"/>
</dbReference>
<evidence type="ECO:0000256" key="4">
    <source>
        <dbReference type="PROSITE-ProRule" id="PRU00024"/>
    </source>
</evidence>
<name>A0A4W6FAB3_LATCA</name>
<evidence type="ECO:0000313" key="8">
    <source>
        <dbReference type="Proteomes" id="UP000314980"/>
    </source>
</evidence>
<sequence length="210" mass="24660">LNLPFAKDFSCPICFDIFKNPVLLSCSHSFCKDCVQSWWADKPIPQCPVCTRRSSKTDPPCNLVLKNLCEAFLQELSLEDTAALFCLDHEQPVCIICRDSKTHTNHRFRPINEAAQDYKEELRKVLKPLQEKVERLSQLKVDWDQTTEHINDQARHTEKRIKDEFKKLQDFLQKEEEARLTVLREEEEQKKKLTFVLRDALPVLLQNDSF</sequence>
<evidence type="ECO:0000313" key="7">
    <source>
        <dbReference type="Ensembl" id="ENSLCAP00010047137.1"/>
    </source>
</evidence>
<organism evidence="7 8">
    <name type="scientific">Lates calcarifer</name>
    <name type="common">Barramundi</name>
    <name type="synonym">Holocentrus calcarifer</name>
    <dbReference type="NCBI Taxonomy" id="8187"/>
    <lineage>
        <taxon>Eukaryota</taxon>
        <taxon>Metazoa</taxon>
        <taxon>Chordata</taxon>
        <taxon>Craniata</taxon>
        <taxon>Vertebrata</taxon>
        <taxon>Euteleostomi</taxon>
        <taxon>Actinopterygii</taxon>
        <taxon>Neopterygii</taxon>
        <taxon>Teleostei</taxon>
        <taxon>Neoteleostei</taxon>
        <taxon>Acanthomorphata</taxon>
        <taxon>Carangaria</taxon>
        <taxon>Carangaria incertae sedis</taxon>
        <taxon>Centropomidae</taxon>
        <taxon>Lates</taxon>
    </lineage>
</organism>
<reference evidence="7" key="2">
    <citation type="submission" date="2025-08" db="UniProtKB">
        <authorList>
            <consortium name="Ensembl"/>
        </authorList>
    </citation>
    <scope>IDENTIFICATION</scope>
</reference>
<dbReference type="GO" id="GO:0008270">
    <property type="term" value="F:zinc ion binding"/>
    <property type="evidence" value="ECO:0007669"/>
    <property type="project" value="UniProtKB-KW"/>
</dbReference>
<dbReference type="InterPro" id="IPR050143">
    <property type="entry name" value="TRIM/RBCC"/>
</dbReference>
<evidence type="ECO:0000256" key="2">
    <source>
        <dbReference type="ARBA" id="ARBA00022771"/>
    </source>
</evidence>
<dbReference type="SMART" id="SM00184">
    <property type="entry name" value="RING"/>
    <property type="match status" value="1"/>
</dbReference>
<dbReference type="Ensembl" id="ENSLCAT00010048297.1">
    <property type="protein sequence ID" value="ENSLCAP00010047137.1"/>
    <property type="gene ID" value="ENSLCAG00010021881.1"/>
</dbReference>
<proteinExistence type="predicted"/>
<dbReference type="AlphaFoldDB" id="A0A4W6FAB3"/>
<reference evidence="7" key="3">
    <citation type="submission" date="2025-09" db="UniProtKB">
        <authorList>
            <consortium name="Ensembl"/>
        </authorList>
    </citation>
    <scope>IDENTIFICATION</scope>
</reference>
<feature type="domain" description="RING-type" evidence="5">
    <location>
        <begin position="11"/>
        <end position="51"/>
    </location>
</feature>
<dbReference type="InterPro" id="IPR013083">
    <property type="entry name" value="Znf_RING/FYVE/PHD"/>
</dbReference>
<dbReference type="PROSITE" id="PS00518">
    <property type="entry name" value="ZF_RING_1"/>
    <property type="match status" value="1"/>
</dbReference>
<dbReference type="PROSITE" id="PS50119">
    <property type="entry name" value="ZF_BBOX"/>
    <property type="match status" value="1"/>
</dbReference>
<dbReference type="InParanoid" id="A0A4W6FAB3"/>
<dbReference type="SUPFAM" id="SSF57845">
    <property type="entry name" value="B-box zinc-binding domain"/>
    <property type="match status" value="1"/>
</dbReference>
<dbReference type="InterPro" id="IPR017907">
    <property type="entry name" value="Znf_RING_CS"/>
</dbReference>
<keyword evidence="2 4" id="KW-0863">Zinc-finger</keyword>
<reference evidence="8" key="1">
    <citation type="submission" date="2015-09" db="EMBL/GenBank/DDBJ databases">
        <authorList>
            <person name="Sai Rama Sridatta P."/>
        </authorList>
    </citation>
    <scope>NUCLEOTIDE SEQUENCE [LARGE SCALE GENOMIC DNA]</scope>
</reference>
<feature type="domain" description="B box-type" evidence="6">
    <location>
        <begin position="68"/>
        <end position="111"/>
    </location>
</feature>
<dbReference type="InterPro" id="IPR027370">
    <property type="entry name" value="Znf-RING_euk"/>
</dbReference>
<keyword evidence="8" id="KW-1185">Reference proteome</keyword>
<dbReference type="GeneTree" id="ENSGT00970000193381"/>
<dbReference type="InterPro" id="IPR000315">
    <property type="entry name" value="Znf_B-box"/>
</dbReference>
<dbReference type="Pfam" id="PF00643">
    <property type="entry name" value="zf-B_box"/>
    <property type="match status" value="1"/>
</dbReference>
<keyword evidence="3" id="KW-0862">Zinc</keyword>
<evidence type="ECO:0008006" key="9">
    <source>
        <dbReference type="Google" id="ProtNLM"/>
    </source>
</evidence>
<evidence type="ECO:0000256" key="1">
    <source>
        <dbReference type="ARBA" id="ARBA00022723"/>
    </source>
</evidence>
<evidence type="ECO:0000259" key="6">
    <source>
        <dbReference type="PROSITE" id="PS50119"/>
    </source>
</evidence>
<dbReference type="Proteomes" id="UP000314980">
    <property type="component" value="Unassembled WGS sequence"/>
</dbReference>
<dbReference type="Pfam" id="PF13445">
    <property type="entry name" value="zf-RING_UBOX"/>
    <property type="match status" value="1"/>
</dbReference>
<accession>A0A4W6FAB3</accession>
<keyword evidence="1" id="KW-0479">Metal-binding</keyword>
<dbReference type="PROSITE" id="PS50089">
    <property type="entry name" value="ZF_RING_2"/>
    <property type="match status" value="1"/>
</dbReference>
<evidence type="ECO:0000256" key="3">
    <source>
        <dbReference type="ARBA" id="ARBA00022833"/>
    </source>
</evidence>
<dbReference type="PANTHER" id="PTHR24103">
    <property type="entry name" value="E3 UBIQUITIN-PROTEIN LIGASE TRIM"/>
    <property type="match status" value="1"/>
</dbReference>